<dbReference type="SUPFAM" id="SSF49313">
    <property type="entry name" value="Cadherin-like"/>
    <property type="match status" value="5"/>
</dbReference>
<keyword evidence="12 16" id="KW-0472">Membrane</keyword>
<organism evidence="18 19">
    <name type="scientific">Knipowitschia caucasica</name>
    <name type="common">Caucasian dwarf goby</name>
    <name type="synonym">Pomatoschistus caucasicus</name>
    <dbReference type="NCBI Taxonomy" id="637954"/>
    <lineage>
        <taxon>Eukaryota</taxon>
        <taxon>Metazoa</taxon>
        <taxon>Chordata</taxon>
        <taxon>Craniata</taxon>
        <taxon>Vertebrata</taxon>
        <taxon>Euteleostomi</taxon>
        <taxon>Actinopterygii</taxon>
        <taxon>Neopterygii</taxon>
        <taxon>Teleostei</taxon>
        <taxon>Neoteleostei</taxon>
        <taxon>Acanthomorphata</taxon>
        <taxon>Gobiaria</taxon>
        <taxon>Gobiiformes</taxon>
        <taxon>Gobioidei</taxon>
        <taxon>Gobiidae</taxon>
        <taxon>Gobiinae</taxon>
        <taxon>Knipowitschia</taxon>
    </lineage>
</organism>
<feature type="domain" description="Cadherin" evidence="17">
    <location>
        <begin position="115"/>
        <end position="252"/>
    </location>
</feature>
<dbReference type="InterPro" id="IPR020894">
    <property type="entry name" value="Cadherin_CS"/>
</dbReference>
<accession>A0AAV2M629</accession>
<keyword evidence="9 14" id="KW-0106">Calcium</keyword>
<dbReference type="Gene3D" id="2.60.40.60">
    <property type="entry name" value="Cadherins"/>
    <property type="match status" value="5"/>
</dbReference>
<dbReference type="PANTHER" id="PTHR24027">
    <property type="entry name" value="CADHERIN-23"/>
    <property type="match status" value="1"/>
</dbReference>
<keyword evidence="11 16" id="KW-1133">Transmembrane helix</keyword>
<dbReference type="GO" id="GO:0005509">
    <property type="term" value="F:calcium ion binding"/>
    <property type="evidence" value="ECO:0007669"/>
    <property type="project" value="UniProtKB-UniRule"/>
</dbReference>
<dbReference type="GO" id="GO:0034332">
    <property type="term" value="P:adherens junction organization"/>
    <property type="evidence" value="ECO:0007669"/>
    <property type="project" value="TreeGrafter"/>
</dbReference>
<keyword evidence="19" id="KW-1185">Reference proteome</keyword>
<keyword evidence="4" id="KW-0963">Cytoplasm</keyword>
<dbReference type="GO" id="GO:0008013">
    <property type="term" value="F:beta-catenin binding"/>
    <property type="evidence" value="ECO:0007669"/>
    <property type="project" value="TreeGrafter"/>
</dbReference>
<protein>
    <recommendedName>
        <fullName evidence="17">Cadherin domain-containing protein</fullName>
    </recommendedName>
</protein>
<dbReference type="GO" id="GO:0044331">
    <property type="term" value="P:cell-cell adhesion mediated by cadherin"/>
    <property type="evidence" value="ECO:0007669"/>
    <property type="project" value="TreeGrafter"/>
</dbReference>
<dbReference type="GO" id="GO:0005912">
    <property type="term" value="C:adherens junction"/>
    <property type="evidence" value="ECO:0007669"/>
    <property type="project" value="TreeGrafter"/>
</dbReference>
<dbReference type="GO" id="GO:0007156">
    <property type="term" value="P:homophilic cell adhesion via plasma membrane adhesion molecules"/>
    <property type="evidence" value="ECO:0007669"/>
    <property type="project" value="InterPro"/>
</dbReference>
<feature type="domain" description="Cadherin" evidence="17">
    <location>
        <begin position="34"/>
        <end position="114"/>
    </location>
</feature>
<evidence type="ECO:0000256" key="13">
    <source>
        <dbReference type="ARBA" id="ARBA00023180"/>
    </source>
</evidence>
<evidence type="ECO:0000256" key="11">
    <source>
        <dbReference type="ARBA" id="ARBA00022989"/>
    </source>
</evidence>
<evidence type="ECO:0000256" key="12">
    <source>
        <dbReference type="ARBA" id="ARBA00023136"/>
    </source>
</evidence>
<feature type="domain" description="Cadherin" evidence="17">
    <location>
        <begin position="253"/>
        <end position="352"/>
    </location>
</feature>
<dbReference type="GO" id="GO:0016342">
    <property type="term" value="C:catenin complex"/>
    <property type="evidence" value="ECO:0007669"/>
    <property type="project" value="TreeGrafter"/>
</dbReference>
<comment type="subcellular location">
    <subcellularLocation>
        <location evidence="1">Cell membrane</location>
        <topology evidence="1">Single-pass type I membrane protein</topology>
    </subcellularLocation>
    <subcellularLocation>
        <location evidence="2">Cytoplasm</location>
    </subcellularLocation>
</comment>
<evidence type="ECO:0000256" key="3">
    <source>
        <dbReference type="ARBA" id="ARBA00022475"/>
    </source>
</evidence>
<feature type="region of interest" description="Disordered" evidence="15">
    <location>
        <begin position="214"/>
        <end position="248"/>
    </location>
</feature>
<dbReference type="FunFam" id="2.60.40.60:FF:000011">
    <property type="entry name" value="Cadherin 1"/>
    <property type="match status" value="1"/>
</dbReference>
<evidence type="ECO:0000256" key="14">
    <source>
        <dbReference type="PROSITE-ProRule" id="PRU00043"/>
    </source>
</evidence>
<evidence type="ECO:0000256" key="15">
    <source>
        <dbReference type="SAM" id="MobiDB-lite"/>
    </source>
</evidence>
<evidence type="ECO:0000256" key="8">
    <source>
        <dbReference type="ARBA" id="ARBA00022737"/>
    </source>
</evidence>
<evidence type="ECO:0000256" key="6">
    <source>
        <dbReference type="ARBA" id="ARBA00022723"/>
    </source>
</evidence>
<keyword evidence="5 16" id="KW-0812">Transmembrane</keyword>
<evidence type="ECO:0000256" key="4">
    <source>
        <dbReference type="ARBA" id="ARBA00022490"/>
    </source>
</evidence>
<proteinExistence type="predicted"/>
<dbReference type="InterPro" id="IPR002126">
    <property type="entry name" value="Cadherin-like_dom"/>
</dbReference>
<reference evidence="18 19" key="1">
    <citation type="submission" date="2024-04" db="EMBL/GenBank/DDBJ databases">
        <authorList>
            <person name="Waldvogel A.-M."/>
            <person name="Schoenle A."/>
        </authorList>
    </citation>
    <scope>NUCLEOTIDE SEQUENCE [LARGE SCALE GENOMIC DNA]</scope>
</reference>
<feature type="transmembrane region" description="Helical" evidence="16">
    <location>
        <begin position="566"/>
        <end position="593"/>
    </location>
</feature>
<evidence type="ECO:0000313" key="18">
    <source>
        <dbReference type="EMBL" id="CAL1608725.1"/>
    </source>
</evidence>
<dbReference type="FunFam" id="2.60.40.60:FF:000095">
    <property type="entry name" value="Cadherin 13"/>
    <property type="match status" value="1"/>
</dbReference>
<gene>
    <name evidence="18" type="ORF">KC01_LOCUS35599</name>
</gene>
<dbReference type="Pfam" id="PF00028">
    <property type="entry name" value="Cadherin"/>
    <property type="match status" value="3"/>
</dbReference>
<dbReference type="GO" id="GO:0016339">
    <property type="term" value="P:calcium-dependent cell-cell adhesion via plasma membrane cell adhesion molecules"/>
    <property type="evidence" value="ECO:0007669"/>
    <property type="project" value="TreeGrafter"/>
</dbReference>
<evidence type="ECO:0000256" key="5">
    <source>
        <dbReference type="ARBA" id="ARBA00022692"/>
    </source>
</evidence>
<dbReference type="FunFam" id="2.60.40.60:FF:000019">
    <property type="entry name" value="Cadherin 2"/>
    <property type="match status" value="1"/>
</dbReference>
<dbReference type="AlphaFoldDB" id="A0AAV2M629"/>
<dbReference type="CDD" id="cd11304">
    <property type="entry name" value="Cadherin_repeat"/>
    <property type="match status" value="4"/>
</dbReference>
<dbReference type="GO" id="GO:0000902">
    <property type="term" value="P:cell morphogenesis"/>
    <property type="evidence" value="ECO:0007669"/>
    <property type="project" value="TreeGrafter"/>
</dbReference>
<dbReference type="EMBL" id="OZ035828">
    <property type="protein sequence ID" value="CAL1608725.1"/>
    <property type="molecule type" value="Genomic_DNA"/>
</dbReference>
<dbReference type="InterPro" id="IPR015919">
    <property type="entry name" value="Cadherin-like_sf"/>
</dbReference>
<dbReference type="PANTHER" id="PTHR24027:SF433">
    <property type="entry name" value="CADHERIN 27-RELATED"/>
    <property type="match status" value="1"/>
</dbReference>
<keyword evidence="10" id="KW-0130">Cell adhesion</keyword>
<evidence type="ECO:0000256" key="10">
    <source>
        <dbReference type="ARBA" id="ARBA00022889"/>
    </source>
</evidence>
<dbReference type="FunFam" id="2.60.40.60:FF:000158">
    <property type="entry name" value="Dachsous cadherin-related 1"/>
    <property type="match status" value="1"/>
</dbReference>
<dbReference type="GO" id="GO:0060027">
    <property type="term" value="P:convergent extension involved in gastrulation"/>
    <property type="evidence" value="ECO:0007669"/>
    <property type="project" value="UniProtKB-ARBA"/>
</dbReference>
<keyword evidence="8" id="KW-0677">Repeat</keyword>
<evidence type="ECO:0000256" key="2">
    <source>
        <dbReference type="ARBA" id="ARBA00004496"/>
    </source>
</evidence>
<evidence type="ECO:0000256" key="16">
    <source>
        <dbReference type="SAM" id="Phobius"/>
    </source>
</evidence>
<evidence type="ECO:0000256" key="7">
    <source>
        <dbReference type="ARBA" id="ARBA00022729"/>
    </source>
</evidence>
<dbReference type="GO" id="GO:0007043">
    <property type="term" value="P:cell-cell junction assembly"/>
    <property type="evidence" value="ECO:0007669"/>
    <property type="project" value="TreeGrafter"/>
</dbReference>
<dbReference type="PROSITE" id="PS00232">
    <property type="entry name" value="CADHERIN_1"/>
    <property type="match status" value="2"/>
</dbReference>
<evidence type="ECO:0000256" key="9">
    <source>
        <dbReference type="ARBA" id="ARBA00022837"/>
    </source>
</evidence>
<keyword evidence="13" id="KW-0325">Glycoprotein</keyword>
<dbReference type="Proteomes" id="UP001497482">
    <property type="component" value="Chromosome 6"/>
</dbReference>
<dbReference type="GO" id="GO:0005737">
    <property type="term" value="C:cytoplasm"/>
    <property type="evidence" value="ECO:0007669"/>
    <property type="project" value="UniProtKB-SubCell"/>
</dbReference>
<keyword evidence="6" id="KW-0479">Metal-binding</keyword>
<dbReference type="Gene3D" id="4.10.900.10">
    <property type="entry name" value="TCF3-CBD (Catenin binding domain)"/>
    <property type="match status" value="1"/>
</dbReference>
<dbReference type="GO" id="GO:0045296">
    <property type="term" value="F:cadherin binding"/>
    <property type="evidence" value="ECO:0007669"/>
    <property type="project" value="TreeGrafter"/>
</dbReference>
<keyword evidence="7" id="KW-0732">Signal</keyword>
<dbReference type="InterPro" id="IPR027397">
    <property type="entry name" value="Catenin-bd_sf"/>
</dbReference>
<keyword evidence="3" id="KW-1003">Cell membrane</keyword>
<sequence>MHVQSRHKRAWIITSFTIEEGHPGPFPYELGKIDIERAYRVYFGLYGEGVDEDPKGVLSIDKESGLIYVHKAVDYEEKQMLTLHFETKKSDFSLDTKLGVQISILDINDNPPVFQRSLYEITTPEDTAQGSFLMTVLAQDRDQQGSPNSTFHYTIKSASPQTENAQFFIDKDTGKISFKGCLDHEAIEAIDHGDEISLSSSTTVVIKIQDGNNHLPTISGQTGSGKVKEGESGTSPLRVHVTDRDSPQSPAWRARYAIRGADAQHFKIETDPETNDGILTVLTPLNYEETAHTDLTVSVENELPFFSCIVKKKTATDLWEVNLVNGEEGVSVQSQEVNVTIEVEDVNDPPAFHVTVKEAMLEENSPVGTRVTEVTAHDHDSSHSSRFVYKIGDDPAGWVQVDPKTGDITTVKVIDRESPHVVNGIYTVLIYAADEGEPPMTGTATVNIHVADKNDNVPQLEVDFVDVCKSENITTTNITAFDLDNPPFGGPFTFELLGDVHDKWSLNPSYGYTAGLVKESTVFVGPHTLSLKVLDLQGQFGIHSLRVTVCDCSLAPNCRTRRESTLAASSVVVGLVFLALLVLLAGLLLALFVTCEKDFMILELPDSEGTMLSSHMEHPGTDCKVPLNVYGMSTDEHASRQHDQAQRTDMDMEQNMGGMQLIDYSEQFSTQVSQQFYHEGNQWERFADKTTGGQLYKQQLSRKAHFRHNSKSEIIWKEAIMMLLHDKLLSLQEAEEQLQEDSLHIYREEGEDCTSELEHIPIPETDSSHYLNNLSPAFKSLAAICREHSKC</sequence>
<dbReference type="PROSITE" id="PS50268">
    <property type="entry name" value="CADHERIN_2"/>
    <property type="match status" value="4"/>
</dbReference>
<evidence type="ECO:0000256" key="1">
    <source>
        <dbReference type="ARBA" id="ARBA00004251"/>
    </source>
</evidence>
<feature type="domain" description="Cadherin" evidence="17">
    <location>
        <begin position="353"/>
        <end position="460"/>
    </location>
</feature>
<dbReference type="PRINTS" id="PR00205">
    <property type="entry name" value="CADHERIN"/>
</dbReference>
<evidence type="ECO:0000259" key="17">
    <source>
        <dbReference type="PROSITE" id="PS50268"/>
    </source>
</evidence>
<name>A0AAV2M629_KNICA</name>
<dbReference type="SMART" id="SM00112">
    <property type="entry name" value="CA"/>
    <property type="match status" value="5"/>
</dbReference>
<dbReference type="GO" id="GO:0016477">
    <property type="term" value="P:cell migration"/>
    <property type="evidence" value="ECO:0007669"/>
    <property type="project" value="TreeGrafter"/>
</dbReference>
<evidence type="ECO:0000313" key="19">
    <source>
        <dbReference type="Proteomes" id="UP001497482"/>
    </source>
</evidence>
<dbReference type="InterPro" id="IPR039808">
    <property type="entry name" value="Cadherin"/>
</dbReference>